<dbReference type="SFLD" id="SFLDS00029">
    <property type="entry name" value="Radical_SAM"/>
    <property type="match status" value="1"/>
</dbReference>
<accession>A0ABT8MCT4</accession>
<evidence type="ECO:0000256" key="7">
    <source>
        <dbReference type="ARBA" id="ARBA00023014"/>
    </source>
</evidence>
<dbReference type="RefSeq" id="WP_301664943.1">
    <property type="nucleotide sequence ID" value="NZ_VCYH01000009.1"/>
</dbReference>
<evidence type="ECO:0000259" key="8">
    <source>
        <dbReference type="PROSITE" id="PS51449"/>
    </source>
</evidence>
<dbReference type="SUPFAM" id="SSF102114">
    <property type="entry name" value="Radical SAM enzymes"/>
    <property type="match status" value="1"/>
</dbReference>
<evidence type="ECO:0000256" key="2">
    <source>
        <dbReference type="ARBA" id="ARBA00022485"/>
    </source>
</evidence>
<keyword evidence="7" id="KW-0411">Iron-sulfur</keyword>
<dbReference type="GO" id="GO:0016740">
    <property type="term" value="F:transferase activity"/>
    <property type="evidence" value="ECO:0007669"/>
    <property type="project" value="UniProtKB-KW"/>
</dbReference>
<dbReference type="Gene3D" id="3.40.50.12160">
    <property type="entry name" value="Methylthiotransferase, N-terminal domain"/>
    <property type="match status" value="1"/>
</dbReference>
<organism evidence="10 11">
    <name type="scientific">Methanoculleus frigidifontis</name>
    <dbReference type="NCBI Taxonomy" id="2584085"/>
    <lineage>
        <taxon>Archaea</taxon>
        <taxon>Methanobacteriati</taxon>
        <taxon>Methanobacteriota</taxon>
        <taxon>Stenosarchaea group</taxon>
        <taxon>Methanomicrobia</taxon>
        <taxon>Methanomicrobiales</taxon>
        <taxon>Methanomicrobiaceae</taxon>
        <taxon>Methanoculleus</taxon>
    </lineage>
</organism>
<dbReference type="PANTHER" id="PTHR11918">
    <property type="entry name" value="RADICAL SAM PROTEINS"/>
    <property type="match status" value="1"/>
</dbReference>
<reference evidence="10" key="1">
    <citation type="submission" date="2019-05" db="EMBL/GenBank/DDBJ databases">
        <title>Methanoculleus sp. FWC-SCC1, a methanogenic archaeon isolated from deep marine cold seep.</title>
        <authorList>
            <person name="Chen Y.-W."/>
            <person name="Chen S.-C."/>
            <person name="Teng N.-H."/>
            <person name="Lai M.-C."/>
        </authorList>
    </citation>
    <scope>NUCLEOTIDE SEQUENCE</scope>
    <source>
        <strain evidence="10">FWC-SCC1</strain>
    </source>
</reference>
<dbReference type="InterPro" id="IPR023404">
    <property type="entry name" value="rSAM_horseshoe"/>
</dbReference>
<feature type="domain" description="Radical SAM core" evidence="9">
    <location>
        <begin position="111"/>
        <end position="343"/>
    </location>
</feature>
<comment type="caution">
    <text evidence="10">The sequence shown here is derived from an EMBL/GenBank/DDBJ whole genome shotgun (WGS) entry which is preliminary data.</text>
</comment>
<dbReference type="Pfam" id="PF00919">
    <property type="entry name" value="UPF0004"/>
    <property type="match status" value="1"/>
</dbReference>
<dbReference type="SFLD" id="SFLDG01082">
    <property type="entry name" value="B12-binding_domain_containing"/>
    <property type="match status" value="1"/>
</dbReference>
<evidence type="ECO:0000256" key="1">
    <source>
        <dbReference type="ARBA" id="ARBA00001966"/>
    </source>
</evidence>
<evidence type="ECO:0000256" key="6">
    <source>
        <dbReference type="ARBA" id="ARBA00023004"/>
    </source>
</evidence>
<keyword evidence="2" id="KW-0004">4Fe-4S</keyword>
<evidence type="ECO:0000256" key="5">
    <source>
        <dbReference type="ARBA" id="ARBA00022723"/>
    </source>
</evidence>
<keyword evidence="4" id="KW-0949">S-adenosyl-L-methionine</keyword>
<evidence type="ECO:0000259" key="9">
    <source>
        <dbReference type="PROSITE" id="PS51918"/>
    </source>
</evidence>
<dbReference type="EC" id="2.8.4.-" evidence="10"/>
<dbReference type="PROSITE" id="PS51918">
    <property type="entry name" value="RADICAL_SAM"/>
    <property type="match status" value="1"/>
</dbReference>
<dbReference type="Gene3D" id="3.80.30.20">
    <property type="entry name" value="tm_1862 like domain"/>
    <property type="match status" value="1"/>
</dbReference>
<keyword evidence="6" id="KW-0408">Iron</keyword>
<dbReference type="SMART" id="SM00729">
    <property type="entry name" value="Elp3"/>
    <property type="match status" value="1"/>
</dbReference>
<dbReference type="InterPro" id="IPR058240">
    <property type="entry name" value="rSAM_sf"/>
</dbReference>
<dbReference type="EMBL" id="VCYH01000009">
    <property type="protein sequence ID" value="MDN7025758.1"/>
    <property type="molecule type" value="Genomic_DNA"/>
</dbReference>
<dbReference type="PROSITE" id="PS01278">
    <property type="entry name" value="MTTASE_RADICAL"/>
    <property type="match status" value="1"/>
</dbReference>
<keyword evidence="11" id="KW-1185">Reference proteome</keyword>
<sequence length="406" mass="44721">MEHLIEKRIYIESYGCTYNHADTQKLITLLEAQGCTRVGPEEAEAVIINTCTVIGATERQMLRRLRAFADKELYVTGCMPLAQPDAVRSVCTARFIHPDTIRDRYGGVGTPAPGAVGIVQIASGCLGRCSYCITRLARGALCSASADAILDAVRTLAAGGAKEIQLTGQDVSAWGRDIGETLPDLLQRIDDIPGRFRLRLGMMNPATVLPILPDLARAYESEKVFQFLHLPVQSGSDAVLSRMSRGYRAADVLAIVSAFRERYPEMIISSDFIVGFPGETDTDFAASLKLLRQAAFAKVNITRYSRRPGTPAAAYKDLTDYVRKQRSRALLAEADRIYDDYHDRWLGRETPVVVTEQKVAGSVICRTPCYMNVVIKEDLPLGYEGRAVVTARKRHYVVGELSPGQV</sequence>
<keyword evidence="3 10" id="KW-0808">Transferase</keyword>
<dbReference type="InterPro" id="IPR020612">
    <property type="entry name" value="Methylthiotransferase_CS"/>
</dbReference>
<dbReference type="Proteomes" id="UP001168338">
    <property type="component" value="Unassembled WGS sequence"/>
</dbReference>
<dbReference type="Pfam" id="PF04055">
    <property type="entry name" value="Radical_SAM"/>
    <property type="match status" value="1"/>
</dbReference>
<feature type="domain" description="MTTase N-terminal" evidence="8">
    <location>
        <begin position="7"/>
        <end position="106"/>
    </location>
</feature>
<evidence type="ECO:0000313" key="11">
    <source>
        <dbReference type="Proteomes" id="UP001168338"/>
    </source>
</evidence>
<dbReference type="InterPro" id="IPR013848">
    <property type="entry name" value="Methylthiotransferase_N"/>
</dbReference>
<keyword evidence="5" id="KW-0479">Metal-binding</keyword>
<dbReference type="PANTHER" id="PTHR11918:SF45">
    <property type="entry name" value="THREONYLCARBAMOYLADENOSINE TRNA METHYLTHIOTRANSFERASE"/>
    <property type="match status" value="1"/>
</dbReference>
<dbReference type="NCBIfam" id="TIGR00089">
    <property type="entry name" value="MiaB/RimO family radical SAM methylthiotransferase"/>
    <property type="match status" value="1"/>
</dbReference>
<dbReference type="InterPro" id="IPR007197">
    <property type="entry name" value="rSAM"/>
</dbReference>
<dbReference type="PROSITE" id="PS51449">
    <property type="entry name" value="MTTASE_N"/>
    <property type="match status" value="1"/>
</dbReference>
<gene>
    <name evidence="10" type="ORF">FGU65_12855</name>
</gene>
<evidence type="ECO:0000256" key="3">
    <source>
        <dbReference type="ARBA" id="ARBA00022679"/>
    </source>
</evidence>
<evidence type="ECO:0000256" key="4">
    <source>
        <dbReference type="ARBA" id="ARBA00022691"/>
    </source>
</evidence>
<dbReference type="InterPro" id="IPR038135">
    <property type="entry name" value="Methylthiotransferase_N_sf"/>
</dbReference>
<dbReference type="InterPro" id="IPR006638">
    <property type="entry name" value="Elp3/MiaA/NifB-like_rSAM"/>
</dbReference>
<proteinExistence type="predicted"/>
<name>A0ABT8MCT4_9EURY</name>
<dbReference type="CDD" id="cd01335">
    <property type="entry name" value="Radical_SAM"/>
    <property type="match status" value="1"/>
</dbReference>
<evidence type="ECO:0000313" key="10">
    <source>
        <dbReference type="EMBL" id="MDN7025758.1"/>
    </source>
</evidence>
<protein>
    <submittedName>
        <fullName evidence="10">MiaB/RimO family radical SAM methylthiotransferase</fullName>
        <ecNumber evidence="10">2.8.4.-</ecNumber>
    </submittedName>
</protein>
<dbReference type="InterPro" id="IPR005839">
    <property type="entry name" value="Methylthiotransferase"/>
</dbReference>
<comment type="cofactor">
    <cofactor evidence="1">
        <name>[4Fe-4S] cluster</name>
        <dbReference type="ChEBI" id="CHEBI:49883"/>
    </cofactor>
</comment>